<dbReference type="SUPFAM" id="SSF51735">
    <property type="entry name" value="NAD(P)-binding Rossmann-fold domains"/>
    <property type="match status" value="1"/>
</dbReference>
<accession>A0A3D8SI15</accession>
<comment type="similarity">
    <text evidence="1">Belongs to the zinc-containing alcohol dehydrogenase family.</text>
</comment>
<dbReference type="InterPro" id="IPR047122">
    <property type="entry name" value="Trans-enoyl_RdTase-like"/>
</dbReference>
<dbReference type="InterPro" id="IPR036291">
    <property type="entry name" value="NAD(P)-bd_dom_sf"/>
</dbReference>
<name>A0A3D8SI15_9HELO</name>
<dbReference type="InterPro" id="IPR013154">
    <property type="entry name" value="ADH-like_N"/>
</dbReference>
<proteinExistence type="inferred from homology"/>
<dbReference type="InterPro" id="IPR011032">
    <property type="entry name" value="GroES-like_sf"/>
</dbReference>
<keyword evidence="5" id="KW-1185">Reference proteome</keyword>
<evidence type="ECO:0000313" key="4">
    <source>
        <dbReference type="EMBL" id="RDW85995.1"/>
    </source>
</evidence>
<dbReference type="Pfam" id="PF08240">
    <property type="entry name" value="ADH_N"/>
    <property type="match status" value="1"/>
</dbReference>
<dbReference type="AlphaFoldDB" id="A0A3D8SI15"/>
<reference evidence="4 5" key="1">
    <citation type="journal article" date="2018" name="IMA Fungus">
        <title>IMA Genome-F 9: Draft genome sequence of Annulohypoxylon stygium, Aspergillus mulundensis, Berkeleyomyces basicola (syn. Thielaviopsis basicola), Ceratocystis smalleyi, two Cercospora beticola strains, Coleophoma cylindrospora, Fusarium fracticaudum, Phialophora cf. hyalina, and Morchella septimelata.</title>
        <authorList>
            <person name="Wingfield B.D."/>
            <person name="Bills G.F."/>
            <person name="Dong Y."/>
            <person name="Huang W."/>
            <person name="Nel W.J."/>
            <person name="Swalarsk-Parry B.S."/>
            <person name="Vaghefi N."/>
            <person name="Wilken P.M."/>
            <person name="An Z."/>
            <person name="de Beer Z.W."/>
            <person name="De Vos L."/>
            <person name="Chen L."/>
            <person name="Duong T.A."/>
            <person name="Gao Y."/>
            <person name="Hammerbacher A."/>
            <person name="Kikkert J.R."/>
            <person name="Li Y."/>
            <person name="Li H."/>
            <person name="Li K."/>
            <person name="Li Q."/>
            <person name="Liu X."/>
            <person name="Ma X."/>
            <person name="Naidoo K."/>
            <person name="Pethybridge S.J."/>
            <person name="Sun J."/>
            <person name="Steenkamp E.T."/>
            <person name="van der Nest M.A."/>
            <person name="van Wyk S."/>
            <person name="Wingfield M.J."/>
            <person name="Xiong C."/>
            <person name="Yue Q."/>
            <person name="Zhang X."/>
        </authorList>
    </citation>
    <scope>NUCLEOTIDE SEQUENCE [LARGE SCALE GENOMIC DNA]</scope>
    <source>
        <strain evidence="4 5">BP5796</strain>
    </source>
</reference>
<dbReference type="PANTHER" id="PTHR45348:SF2">
    <property type="entry name" value="ZINC-TYPE ALCOHOL DEHYDROGENASE-LIKE PROTEIN C2E1P3.01"/>
    <property type="match status" value="1"/>
</dbReference>
<comment type="caution">
    <text evidence="4">The sequence shown here is derived from an EMBL/GenBank/DDBJ whole genome shotgun (WGS) entry which is preliminary data.</text>
</comment>
<evidence type="ECO:0000259" key="3">
    <source>
        <dbReference type="SMART" id="SM00829"/>
    </source>
</evidence>
<gene>
    <name evidence="4" type="ORF">BP5796_04320</name>
</gene>
<sequence>MGSRLCGCFKYKRKTDKVTLGTKESPSGKPAVLSKAADVVITTQDLSESCSTSSSLDLPKHMKALCVVSKHTYSISKDIPYPSIKSPDEIIIKTRAVGLNPIDWKSVDYNFCMPSFPWIGGRELVGVVAQVGANVKGFKVADRVWASTYYRDRRAGTFQEYVVCPQHTVLMLPSCLSFEEGASLGVAALTAAMTLWKWLDVPMPSRDVTSRIPPEYILIWGGSAITGQFATQLAVQSNLCVIAVTSAKTKALAERLGAGHVIVRDGKSNDDIVAEVLAIVGDDLTLAIDLVGDQTGASCVKALSTSKPAVLAPVAFLKTGERIPSNVRVVDVEMKRFVVEKGNQKYGEMLNKLISAGKVAIPEIQVLDGGLEMIEEGLAMQKRGDLGGRKLVVRM</sequence>
<dbReference type="PANTHER" id="PTHR45348">
    <property type="entry name" value="HYPOTHETICAL OXIDOREDUCTASE (EUROFUNG)"/>
    <property type="match status" value="1"/>
</dbReference>
<feature type="domain" description="Enoyl reductase (ER)" evidence="3">
    <location>
        <begin position="70"/>
        <end position="393"/>
    </location>
</feature>
<evidence type="ECO:0000256" key="2">
    <source>
        <dbReference type="ARBA" id="ARBA00023002"/>
    </source>
</evidence>
<dbReference type="CDD" id="cd08249">
    <property type="entry name" value="enoyl_reductase_like"/>
    <property type="match status" value="1"/>
</dbReference>
<dbReference type="Gene3D" id="3.40.50.720">
    <property type="entry name" value="NAD(P)-binding Rossmann-like Domain"/>
    <property type="match status" value="1"/>
</dbReference>
<evidence type="ECO:0000313" key="5">
    <source>
        <dbReference type="Proteomes" id="UP000256328"/>
    </source>
</evidence>
<dbReference type="SMART" id="SM00829">
    <property type="entry name" value="PKS_ER"/>
    <property type="match status" value="1"/>
</dbReference>
<dbReference type="EMBL" id="PDLN01000005">
    <property type="protein sequence ID" value="RDW85995.1"/>
    <property type="molecule type" value="Genomic_DNA"/>
</dbReference>
<protein>
    <recommendedName>
        <fullName evidence="3">Enoyl reductase (ER) domain-containing protein</fullName>
    </recommendedName>
</protein>
<dbReference type="SUPFAM" id="SSF50129">
    <property type="entry name" value="GroES-like"/>
    <property type="match status" value="1"/>
</dbReference>
<keyword evidence="2" id="KW-0560">Oxidoreductase</keyword>
<evidence type="ECO:0000256" key="1">
    <source>
        <dbReference type="ARBA" id="ARBA00008072"/>
    </source>
</evidence>
<dbReference type="Proteomes" id="UP000256328">
    <property type="component" value="Unassembled WGS sequence"/>
</dbReference>
<dbReference type="Gene3D" id="3.90.180.10">
    <property type="entry name" value="Medium-chain alcohol dehydrogenases, catalytic domain"/>
    <property type="match status" value="1"/>
</dbReference>
<dbReference type="GO" id="GO:0016651">
    <property type="term" value="F:oxidoreductase activity, acting on NAD(P)H"/>
    <property type="evidence" value="ECO:0007669"/>
    <property type="project" value="InterPro"/>
</dbReference>
<organism evidence="4 5">
    <name type="scientific">Coleophoma crateriformis</name>
    <dbReference type="NCBI Taxonomy" id="565419"/>
    <lineage>
        <taxon>Eukaryota</taxon>
        <taxon>Fungi</taxon>
        <taxon>Dikarya</taxon>
        <taxon>Ascomycota</taxon>
        <taxon>Pezizomycotina</taxon>
        <taxon>Leotiomycetes</taxon>
        <taxon>Helotiales</taxon>
        <taxon>Dermateaceae</taxon>
        <taxon>Coleophoma</taxon>
    </lineage>
</organism>
<dbReference type="InterPro" id="IPR020843">
    <property type="entry name" value="ER"/>
</dbReference>
<dbReference type="OrthoDB" id="10257049at2759"/>